<name>A0ACC3BP38_PYRYE</name>
<evidence type="ECO:0000313" key="2">
    <source>
        <dbReference type="Proteomes" id="UP000798662"/>
    </source>
</evidence>
<proteinExistence type="predicted"/>
<reference evidence="1" key="1">
    <citation type="submission" date="2019-11" db="EMBL/GenBank/DDBJ databases">
        <title>Nori genome reveals adaptations in red seaweeds to the harsh intertidal environment.</title>
        <authorList>
            <person name="Wang D."/>
            <person name="Mao Y."/>
        </authorList>
    </citation>
    <scope>NUCLEOTIDE SEQUENCE</scope>
    <source>
        <tissue evidence="1">Gametophyte</tissue>
    </source>
</reference>
<dbReference type="EMBL" id="CM020618">
    <property type="protein sequence ID" value="KAK1859741.1"/>
    <property type="molecule type" value="Genomic_DNA"/>
</dbReference>
<dbReference type="Proteomes" id="UP000798662">
    <property type="component" value="Chromosome 1"/>
</dbReference>
<organism evidence="1 2">
    <name type="scientific">Pyropia yezoensis</name>
    <name type="common">Susabi-nori</name>
    <name type="synonym">Porphyra yezoensis</name>
    <dbReference type="NCBI Taxonomy" id="2788"/>
    <lineage>
        <taxon>Eukaryota</taxon>
        <taxon>Rhodophyta</taxon>
        <taxon>Bangiophyceae</taxon>
        <taxon>Bangiales</taxon>
        <taxon>Bangiaceae</taxon>
        <taxon>Pyropia</taxon>
    </lineage>
</organism>
<sequence length="298" mass="31184">MAFLSPSIAAVSPVLRRLPALRRAPPTRGAAVAPRRGAARMAGSTLADLGSVTDIDGGELPLAGRPAFVVNVASECGYTASGYQMMKDLLAKYGDSLAVVAVPCNAFGMQEPGTNEQIKSFVAARAPGVLIAPKSAVNGSESHPLFTVGKAAFPGDCGWNFACRCTFSEGPPAMTERGRRRRRSLACGCKRCAGQSRGGAGGAPPPGFFVSTGLPVPVGGFSVQAGWVCIPLAPLLRPRSLCISFSHPECMDCCFYASRHTQDTSDLPFTAYVPCVLAFCLTSFRLVPHPPILSHSPV</sequence>
<keyword evidence="2" id="KW-1185">Reference proteome</keyword>
<accession>A0ACC3BP38</accession>
<protein>
    <submittedName>
        <fullName evidence="1">Uncharacterized protein</fullName>
    </submittedName>
</protein>
<evidence type="ECO:0000313" key="1">
    <source>
        <dbReference type="EMBL" id="KAK1859741.1"/>
    </source>
</evidence>
<comment type="caution">
    <text evidence="1">The sequence shown here is derived from an EMBL/GenBank/DDBJ whole genome shotgun (WGS) entry which is preliminary data.</text>
</comment>
<gene>
    <name evidence="1" type="ORF">I4F81_002335</name>
</gene>